<proteinExistence type="predicted"/>
<reference evidence="1" key="1">
    <citation type="submission" date="2019-02" db="EMBL/GenBank/DDBJ databases">
        <authorList>
            <person name="Gruber-Vodicka R. H."/>
            <person name="Seah K. B. B."/>
        </authorList>
    </citation>
    <scope>NUCLEOTIDE SEQUENCE</scope>
    <source>
        <strain evidence="1">BECK_S312</strain>
    </source>
</reference>
<dbReference type="EMBL" id="CAADFM010000004">
    <property type="protein sequence ID" value="VFK06701.1"/>
    <property type="molecule type" value="Genomic_DNA"/>
</dbReference>
<sequence length="90" mass="10862">MSVQYGKLDPLDDMLQERGIRREWVERTIQIPDRVEDHGDGTRHFIKRIPEFGNRWLRVVVNVTLHPKKRVTAFFDRRLRRRLSPLPEKS</sequence>
<accession>A0A450VPI8</accession>
<gene>
    <name evidence="1" type="ORF">BECKLPF1236A_GA0070988_100047</name>
</gene>
<name>A0A450VPI8_9GAMM</name>
<dbReference type="AlphaFoldDB" id="A0A450VPI8"/>
<dbReference type="Pfam" id="PF14076">
    <property type="entry name" value="DUF4258"/>
    <property type="match status" value="1"/>
</dbReference>
<evidence type="ECO:0008006" key="2">
    <source>
        <dbReference type="Google" id="ProtNLM"/>
    </source>
</evidence>
<protein>
    <recommendedName>
        <fullName evidence="2">DUF4258 domain-containing protein</fullName>
    </recommendedName>
</protein>
<organism evidence="1">
    <name type="scientific">Candidatus Kentrum sp. LPFa</name>
    <dbReference type="NCBI Taxonomy" id="2126335"/>
    <lineage>
        <taxon>Bacteria</taxon>
        <taxon>Pseudomonadati</taxon>
        <taxon>Pseudomonadota</taxon>
        <taxon>Gammaproteobacteria</taxon>
        <taxon>Candidatus Kentrum</taxon>
    </lineage>
</organism>
<evidence type="ECO:0000313" key="1">
    <source>
        <dbReference type="EMBL" id="VFK06701.1"/>
    </source>
</evidence>
<dbReference type="InterPro" id="IPR025354">
    <property type="entry name" value="DUF4258"/>
</dbReference>